<dbReference type="SMART" id="SM00953">
    <property type="entry name" value="RES"/>
    <property type="match status" value="1"/>
</dbReference>
<proteinExistence type="predicted"/>
<dbReference type="RefSeq" id="WP_184588771.1">
    <property type="nucleotide sequence ID" value="NZ_BMUP01000001.1"/>
</dbReference>
<dbReference type="Pfam" id="PF08808">
    <property type="entry name" value="RES"/>
    <property type="match status" value="1"/>
</dbReference>
<dbReference type="EMBL" id="JACHXE010000001">
    <property type="protein sequence ID" value="MBB3074955.1"/>
    <property type="molecule type" value="Genomic_DNA"/>
</dbReference>
<sequence length="224" mass="24952">MGKYPPPEALPGEPTRAVLRAGTPVYRVHSTHRPPTAYNARPSHAFYYGGRFDSTPYDRYGYLYVGFGVGAAVCEVLLRSLPFDSDAGHRLLPRVAFERRSLSFLRLAADIEVVSLMSGADLAAVAQDSWLVHTEGADYPQTRDWGHWIRRRTDPWAQGFVWPSKREPADRVAILFDDRGGPPVLEPTGAPGVDFGTEEGERWLNGVLAPYRTRTAPRSPERGM</sequence>
<protein>
    <recommendedName>
        <fullName evidence="1">RES domain-containing protein</fullName>
    </recommendedName>
</protein>
<comment type="caution">
    <text evidence="2">The sequence shown here is derived from an EMBL/GenBank/DDBJ whole genome shotgun (WGS) entry which is preliminary data.</text>
</comment>
<accession>A0A7W5EZZ7</accession>
<dbReference type="AlphaFoldDB" id="A0A7W5EZZ7"/>
<reference evidence="2 3" key="1">
    <citation type="submission" date="2020-08" db="EMBL/GenBank/DDBJ databases">
        <title>Genomic Encyclopedia of Type Strains, Phase III (KMG-III): the genomes of soil and plant-associated and newly described type strains.</title>
        <authorList>
            <person name="Whitman W."/>
        </authorList>
    </citation>
    <scope>NUCLEOTIDE SEQUENCE [LARGE SCALE GENOMIC DNA]</scope>
    <source>
        <strain evidence="2 3">CECT 3237</strain>
    </source>
</reference>
<keyword evidence="3" id="KW-1185">Reference proteome</keyword>
<name>A0A7W5EZZ7_9ACTN</name>
<dbReference type="InterPro" id="IPR014914">
    <property type="entry name" value="RES_dom"/>
</dbReference>
<evidence type="ECO:0000313" key="3">
    <source>
        <dbReference type="Proteomes" id="UP000572907"/>
    </source>
</evidence>
<organism evidence="2 3">
    <name type="scientific">Streptomyces violarus</name>
    <dbReference type="NCBI Taxonomy" id="67380"/>
    <lineage>
        <taxon>Bacteria</taxon>
        <taxon>Bacillati</taxon>
        <taxon>Actinomycetota</taxon>
        <taxon>Actinomycetes</taxon>
        <taxon>Kitasatosporales</taxon>
        <taxon>Streptomycetaceae</taxon>
        <taxon>Streptomyces</taxon>
    </lineage>
</organism>
<gene>
    <name evidence="2" type="ORF">FHS41_001424</name>
</gene>
<evidence type="ECO:0000259" key="1">
    <source>
        <dbReference type="SMART" id="SM00953"/>
    </source>
</evidence>
<dbReference type="Proteomes" id="UP000572907">
    <property type="component" value="Unassembled WGS sequence"/>
</dbReference>
<evidence type="ECO:0000313" key="2">
    <source>
        <dbReference type="EMBL" id="MBB3074955.1"/>
    </source>
</evidence>
<feature type="domain" description="RES" evidence="1">
    <location>
        <begin position="41"/>
        <end position="188"/>
    </location>
</feature>